<dbReference type="AlphaFoldDB" id="A0A1H7AQ86"/>
<dbReference type="Proteomes" id="UP000199403">
    <property type="component" value="Unassembled WGS sequence"/>
</dbReference>
<dbReference type="GO" id="GO:0004867">
    <property type="term" value="F:serine-type endopeptidase inhibitor activity"/>
    <property type="evidence" value="ECO:0007669"/>
    <property type="project" value="InterPro"/>
</dbReference>
<dbReference type="RefSeq" id="WP_092177749.1">
    <property type="nucleotide sequence ID" value="NZ_FNZH01000008.1"/>
</dbReference>
<feature type="domain" description="Serpin" evidence="2">
    <location>
        <begin position="51"/>
        <end position="412"/>
    </location>
</feature>
<protein>
    <submittedName>
        <fullName evidence="3">Serpin B</fullName>
    </submittedName>
</protein>
<dbReference type="STRING" id="1416801.SAMN05192553_10845"/>
<dbReference type="PANTHER" id="PTHR11461:SF211">
    <property type="entry name" value="GH10112P-RELATED"/>
    <property type="match status" value="1"/>
</dbReference>
<sequence>MKNYCFLFASLCGFFWSCNGITGEDEPLKPRTRTLQLAENSLVNSSAAFAMDLFQQLQSREGPNQFFSPYSIHLALAMAMNGNEGETLEQFRQVLHFEGMDMEEANKAAGTLTRFLMELDPKVRLSIANAIWYKQGYDLDEGFASRLREAYDAELAALDMANPQAVDIINKWIENNTEGLIRDMLDQVPASAVMYLVNAIYFKADWKYRFDERLTKKAPFTTFDGTEVQVDMMQLAEATTLKFRRENGMDYLEIPYSTGQYSLGILTSDEGLQEKLEGLDLESLEQFREEAEEMNFLLHMPKFSMRYKVDNLKEDLISMGLTLPFQNHPGNFTRLFANTTGPLTISRVIHEALIEVDEKGSEAAAATIVEIVETSAPGVPSFSEYKLDKPFVFFIQENHSGVVLFMGKLGDPSLLD</sequence>
<comment type="similarity">
    <text evidence="1">Belongs to the serpin family.</text>
</comment>
<dbReference type="GO" id="GO:0005615">
    <property type="term" value="C:extracellular space"/>
    <property type="evidence" value="ECO:0007669"/>
    <property type="project" value="InterPro"/>
</dbReference>
<evidence type="ECO:0000313" key="4">
    <source>
        <dbReference type="Proteomes" id="UP000199403"/>
    </source>
</evidence>
<evidence type="ECO:0000259" key="2">
    <source>
        <dbReference type="SMART" id="SM00093"/>
    </source>
</evidence>
<dbReference type="Pfam" id="PF00079">
    <property type="entry name" value="Serpin"/>
    <property type="match status" value="1"/>
</dbReference>
<keyword evidence="4" id="KW-1185">Reference proteome</keyword>
<dbReference type="InterPro" id="IPR036186">
    <property type="entry name" value="Serpin_sf"/>
</dbReference>
<dbReference type="InterPro" id="IPR023795">
    <property type="entry name" value="Serpin_CS"/>
</dbReference>
<evidence type="ECO:0000313" key="3">
    <source>
        <dbReference type="EMBL" id="SEJ67821.1"/>
    </source>
</evidence>
<gene>
    <name evidence="3" type="ORF">SAMN05192553_10845</name>
</gene>
<evidence type="ECO:0000256" key="1">
    <source>
        <dbReference type="RuleBase" id="RU000411"/>
    </source>
</evidence>
<dbReference type="OrthoDB" id="9764871at2"/>
<dbReference type="InterPro" id="IPR023796">
    <property type="entry name" value="Serpin_dom"/>
</dbReference>
<dbReference type="EMBL" id="FNZH01000008">
    <property type="protein sequence ID" value="SEJ67821.1"/>
    <property type="molecule type" value="Genomic_DNA"/>
</dbReference>
<dbReference type="InterPro" id="IPR042185">
    <property type="entry name" value="Serpin_sf_2"/>
</dbReference>
<dbReference type="CDD" id="cd19588">
    <property type="entry name" value="serpin_miropin-like"/>
    <property type="match status" value="1"/>
</dbReference>
<dbReference type="PANTHER" id="PTHR11461">
    <property type="entry name" value="SERINE PROTEASE INHIBITOR, SERPIN"/>
    <property type="match status" value="1"/>
</dbReference>
<dbReference type="SMART" id="SM00093">
    <property type="entry name" value="SERPIN"/>
    <property type="match status" value="1"/>
</dbReference>
<accession>A0A1H7AQ86</accession>
<reference evidence="4" key="1">
    <citation type="submission" date="2016-10" db="EMBL/GenBank/DDBJ databases">
        <authorList>
            <person name="Varghese N."/>
            <person name="Submissions S."/>
        </authorList>
    </citation>
    <scope>NUCLEOTIDE SEQUENCE [LARGE SCALE GENOMIC DNA]</scope>
    <source>
        <strain evidence="4">IBRC-M 10761</strain>
    </source>
</reference>
<dbReference type="PROSITE" id="PS00284">
    <property type="entry name" value="SERPIN"/>
    <property type="match status" value="1"/>
</dbReference>
<proteinExistence type="inferred from homology"/>
<organism evidence="3 4">
    <name type="scientific">Cyclobacterium xiamenense</name>
    <dbReference type="NCBI Taxonomy" id="1297121"/>
    <lineage>
        <taxon>Bacteria</taxon>
        <taxon>Pseudomonadati</taxon>
        <taxon>Bacteroidota</taxon>
        <taxon>Cytophagia</taxon>
        <taxon>Cytophagales</taxon>
        <taxon>Cyclobacteriaceae</taxon>
        <taxon>Cyclobacterium</taxon>
    </lineage>
</organism>
<dbReference type="Gene3D" id="2.30.39.10">
    <property type="entry name" value="Alpha-1-antitrypsin, domain 1"/>
    <property type="match status" value="1"/>
</dbReference>
<dbReference type="InterPro" id="IPR000215">
    <property type="entry name" value="Serpin_fam"/>
</dbReference>
<name>A0A1H7AQ86_9BACT</name>
<dbReference type="InterPro" id="IPR042178">
    <property type="entry name" value="Serpin_sf_1"/>
</dbReference>
<dbReference type="Gene3D" id="3.30.497.10">
    <property type="entry name" value="Antithrombin, subunit I, domain 2"/>
    <property type="match status" value="1"/>
</dbReference>
<dbReference type="SUPFAM" id="SSF56574">
    <property type="entry name" value="Serpins"/>
    <property type="match status" value="1"/>
</dbReference>